<evidence type="ECO:0000259" key="1">
    <source>
        <dbReference type="SMART" id="SM00245"/>
    </source>
</evidence>
<sequence>MRYIYLIIIIYLIGSCSASKQTLSNQEKYVNKVFNIVEKHSIRKDSVDFDKIKSKAYEKVKQAKTIEDCYPIIQSILRDLGDNHSFLMTKERVEKWKNTSKSKTKNELITFSGKNINDNIGYLKMNGVSSGDKKSLRTYADSLQNLIKTIDNKNIQGWIIDLRENTGGNCWPMLAGIGPIIDDGVCGYFMNGSGRKSEWFYEYGESGINSKTIVKTSIKPYELLNRNNPIAILTGNRTASSGEVIVTAFHGKENTKSFGKPTAGLSTGNRNFRLSDGSMILLTSSIYSDRNGKLFGKEIKPDIEIEFTYDEIGTDKDKVIEQAIEWINK</sequence>
<organism evidence="2 3">
    <name type="scientific">Mariniflexile litorale</name>
    <dbReference type="NCBI Taxonomy" id="3045158"/>
    <lineage>
        <taxon>Bacteria</taxon>
        <taxon>Pseudomonadati</taxon>
        <taxon>Bacteroidota</taxon>
        <taxon>Flavobacteriia</taxon>
        <taxon>Flavobacteriales</taxon>
        <taxon>Flavobacteriaceae</taxon>
        <taxon>Mariniflexile</taxon>
    </lineage>
</organism>
<dbReference type="GO" id="GO:0008236">
    <property type="term" value="F:serine-type peptidase activity"/>
    <property type="evidence" value="ECO:0007669"/>
    <property type="project" value="InterPro"/>
</dbReference>
<dbReference type="Pfam" id="PF03572">
    <property type="entry name" value="Peptidase_S41"/>
    <property type="match status" value="1"/>
</dbReference>
<reference evidence="2" key="1">
    <citation type="submission" date="2024-04" db="EMBL/GenBank/DDBJ databases">
        <title>Mariniflexile litorale, isolated from the shallow sediments of the Sea of Japan.</title>
        <authorList>
            <person name="Romanenko L."/>
            <person name="Isaeva M."/>
        </authorList>
    </citation>
    <scope>NUCLEOTIDE SEQUENCE [LARGE SCALE GENOMIC DNA]</scope>
    <source>
        <strain evidence="2">KMM 9835</strain>
    </source>
</reference>
<dbReference type="SUPFAM" id="SSF52096">
    <property type="entry name" value="ClpP/crotonase"/>
    <property type="match status" value="1"/>
</dbReference>
<dbReference type="PANTHER" id="PTHR32060">
    <property type="entry name" value="TAIL-SPECIFIC PROTEASE"/>
    <property type="match status" value="1"/>
</dbReference>
<dbReference type="GO" id="GO:0030288">
    <property type="term" value="C:outer membrane-bounded periplasmic space"/>
    <property type="evidence" value="ECO:0007669"/>
    <property type="project" value="TreeGrafter"/>
</dbReference>
<feature type="domain" description="Tail specific protease" evidence="1">
    <location>
        <begin position="81"/>
        <end position="306"/>
    </location>
</feature>
<dbReference type="SMART" id="SM00245">
    <property type="entry name" value="TSPc"/>
    <property type="match status" value="1"/>
</dbReference>
<dbReference type="PROSITE" id="PS51257">
    <property type="entry name" value="PROKAR_LIPOPROTEIN"/>
    <property type="match status" value="1"/>
</dbReference>
<evidence type="ECO:0000313" key="3">
    <source>
        <dbReference type="Proteomes" id="UP001224325"/>
    </source>
</evidence>
<dbReference type="InterPro" id="IPR005151">
    <property type="entry name" value="Tail-specific_protease"/>
</dbReference>
<gene>
    <name evidence="2" type="ORF">QLS71_013925</name>
</gene>
<dbReference type="Gene3D" id="3.30.750.44">
    <property type="match status" value="1"/>
</dbReference>
<keyword evidence="3" id="KW-1185">Reference proteome</keyword>
<evidence type="ECO:0000313" key="2">
    <source>
        <dbReference type="EMBL" id="XBL13413.1"/>
    </source>
</evidence>
<dbReference type="AlphaFoldDB" id="A0AAU7EE84"/>
<dbReference type="GO" id="GO:0006508">
    <property type="term" value="P:proteolysis"/>
    <property type="evidence" value="ECO:0007669"/>
    <property type="project" value="InterPro"/>
</dbReference>
<dbReference type="Gene3D" id="3.90.226.10">
    <property type="entry name" value="2-enoyl-CoA Hydratase, Chain A, domain 1"/>
    <property type="match status" value="1"/>
</dbReference>
<dbReference type="GO" id="GO:0007165">
    <property type="term" value="P:signal transduction"/>
    <property type="evidence" value="ECO:0007669"/>
    <property type="project" value="TreeGrafter"/>
</dbReference>
<dbReference type="PANTHER" id="PTHR32060:SF30">
    <property type="entry name" value="CARBOXY-TERMINAL PROCESSING PROTEASE CTPA"/>
    <property type="match status" value="1"/>
</dbReference>
<protein>
    <submittedName>
        <fullName evidence="2">S41 family peptidase</fullName>
    </submittedName>
</protein>
<dbReference type="Proteomes" id="UP001224325">
    <property type="component" value="Chromosome"/>
</dbReference>
<dbReference type="EMBL" id="CP155618">
    <property type="protein sequence ID" value="XBL13413.1"/>
    <property type="molecule type" value="Genomic_DNA"/>
</dbReference>
<accession>A0AAU7EE84</accession>
<dbReference type="RefSeq" id="WP_308993947.1">
    <property type="nucleotide sequence ID" value="NZ_CP155618.1"/>
</dbReference>
<dbReference type="GO" id="GO:0004175">
    <property type="term" value="F:endopeptidase activity"/>
    <property type="evidence" value="ECO:0007669"/>
    <property type="project" value="TreeGrafter"/>
</dbReference>
<dbReference type="InterPro" id="IPR029045">
    <property type="entry name" value="ClpP/crotonase-like_dom_sf"/>
</dbReference>
<name>A0AAU7EE84_9FLAO</name>
<dbReference type="KEGG" id="mlil:QLS71_013925"/>
<dbReference type="CDD" id="cd06567">
    <property type="entry name" value="Peptidase_S41"/>
    <property type="match status" value="1"/>
</dbReference>
<proteinExistence type="predicted"/>